<sequence>MDDDPQVNNNQQINVITIGSSKPSSKSHKLAIAVVIVLVIIVVGYVSYSFNIGGFKTTTTNILTSHVSKPSQKPIIYTPLIQLISMSNPYENGYINNSSSGINTTDYLQNFMKLTGNGNNYSSLTSPSVINSLIGMVMSSSSKVYKLFYTTNPITNYYSATNKSIAVYSSLPTGGQDITSYKYVKGVSTNTLGVRPGISGLIATGFWSYLPAELSNKSDNATINSLLYAFSFMQDGFDLYAENTLGITVKPVILAAAYYNDTLLVDLDGVSPEHNSSTSVYINGKKEPYTQYYSLLLLKTKLNKGNNSLYVNYEGYNLSARWQT</sequence>
<gene>
    <name evidence="2" type="ORF">BJBARM5_0720</name>
</gene>
<accession>D6GW51</accession>
<dbReference type="AlphaFoldDB" id="D6GW51"/>
<keyword evidence="1" id="KW-1133">Transmembrane helix</keyword>
<protein>
    <submittedName>
        <fullName evidence="2">Uncharacterized protein</fullName>
    </submittedName>
</protein>
<keyword evidence="1" id="KW-0472">Membrane</keyword>
<proteinExistence type="predicted"/>
<reference evidence="2 3" key="1">
    <citation type="journal article" date="2010" name="Proc. Natl. Acad. Sci. U.S.A.">
        <title>Enigmatic, ultrasmall, uncultivated Archaea.</title>
        <authorList>
            <person name="Baker B.J."/>
            <person name="Comolli L.R."/>
            <person name="Dick G.J."/>
            <person name="Hauser L.J."/>
            <person name="Hyatt D."/>
            <person name="Dill B.D."/>
            <person name="Land M.L."/>
            <person name="Verberkmoes N.C."/>
            <person name="Hettich R.L."/>
            <person name="Banfield J.F."/>
        </authorList>
    </citation>
    <scope>NUCLEOTIDE SEQUENCE [LARGE SCALE GENOMIC DNA]</scope>
</reference>
<feature type="transmembrane region" description="Helical" evidence="1">
    <location>
        <begin position="30"/>
        <end position="48"/>
    </location>
</feature>
<organism evidence="2 3">
    <name type="scientific">Candidatus Parvarchaeum acidophilus ARMAN-5</name>
    <dbReference type="NCBI Taxonomy" id="662762"/>
    <lineage>
        <taxon>Archaea</taxon>
        <taxon>Candidatus Parvarchaeota</taxon>
        <taxon>Candidatus Parvarchaeum</taxon>
    </lineage>
</organism>
<evidence type="ECO:0000256" key="1">
    <source>
        <dbReference type="SAM" id="Phobius"/>
    </source>
</evidence>
<dbReference type="EMBL" id="GG745574">
    <property type="protein sequence ID" value="EFD92563.1"/>
    <property type="molecule type" value="Genomic_DNA"/>
</dbReference>
<name>D6GW51_PARA5</name>
<keyword evidence="1" id="KW-0812">Transmembrane</keyword>
<dbReference type="Proteomes" id="UP000009376">
    <property type="component" value="Unassembled WGS sequence"/>
</dbReference>
<evidence type="ECO:0000313" key="3">
    <source>
        <dbReference type="Proteomes" id="UP000009376"/>
    </source>
</evidence>
<evidence type="ECO:0000313" key="2">
    <source>
        <dbReference type="EMBL" id="EFD92563.1"/>
    </source>
</evidence>